<evidence type="ECO:0000256" key="3">
    <source>
        <dbReference type="ARBA" id="ARBA00022741"/>
    </source>
</evidence>
<dbReference type="Proteomes" id="UP000243217">
    <property type="component" value="Unassembled WGS sequence"/>
</dbReference>
<organism evidence="7 8">
    <name type="scientific">Thraustotheca clavata</name>
    <dbReference type="NCBI Taxonomy" id="74557"/>
    <lineage>
        <taxon>Eukaryota</taxon>
        <taxon>Sar</taxon>
        <taxon>Stramenopiles</taxon>
        <taxon>Oomycota</taxon>
        <taxon>Saprolegniomycetes</taxon>
        <taxon>Saprolegniales</taxon>
        <taxon>Achlyaceae</taxon>
        <taxon>Thraustotheca</taxon>
    </lineage>
</organism>
<dbReference type="GO" id="GO:0005524">
    <property type="term" value="F:ATP binding"/>
    <property type="evidence" value="ECO:0007669"/>
    <property type="project" value="UniProtKB-KW"/>
</dbReference>
<protein>
    <submittedName>
        <fullName evidence="7">Kinase</fullName>
    </submittedName>
</protein>
<dbReference type="STRING" id="74557.A0A1V9YV39"/>
<sequence length="297" mass="33972">MDRYTINREVASVASGKILLCTDDMTNHQVIIKRIRHTLPMDKEANELKIHRHLSKLGGHKNVLMLERDFLENGYDHFVIEYCAKGELFDVVASAGRLDTTVAMNYFEQIVSGVQFIHDRGYAHMDLSLENVLIDVHGVLKVIDFGLAVPIYECQRNAVGKYFYMAPEMYTGQMYDPSKSDVWSLGIMLFIMLTGNPPFSQANMNDAVFEYVSSYGLHAIISSWKIEHLIPKFAMDLLDKMLMIDPKARCSIHEIRDFLEKTPTPKLIKSQGKHRPNVRSFLKNVFGHSSKKVGVWQ</sequence>
<dbReference type="GO" id="GO:0005634">
    <property type="term" value="C:nucleus"/>
    <property type="evidence" value="ECO:0007669"/>
    <property type="project" value="TreeGrafter"/>
</dbReference>
<evidence type="ECO:0000256" key="5">
    <source>
        <dbReference type="ARBA" id="ARBA00022840"/>
    </source>
</evidence>
<gene>
    <name evidence="7" type="ORF">THRCLA_09697</name>
</gene>
<evidence type="ECO:0000256" key="1">
    <source>
        <dbReference type="ARBA" id="ARBA00022527"/>
    </source>
</evidence>
<evidence type="ECO:0000313" key="8">
    <source>
        <dbReference type="Proteomes" id="UP000243217"/>
    </source>
</evidence>
<dbReference type="Gene3D" id="1.10.510.10">
    <property type="entry name" value="Transferase(Phosphotransferase) domain 1"/>
    <property type="match status" value="1"/>
</dbReference>
<dbReference type="PANTHER" id="PTHR24345:SF91">
    <property type="entry name" value="SERINE_THREONINE-PROTEIN KINASE PLK4"/>
    <property type="match status" value="1"/>
</dbReference>
<name>A0A1V9YV39_9STRA</name>
<keyword evidence="8" id="KW-1185">Reference proteome</keyword>
<evidence type="ECO:0000259" key="6">
    <source>
        <dbReference type="PROSITE" id="PS50011"/>
    </source>
</evidence>
<dbReference type="OrthoDB" id="60484at2759"/>
<comment type="caution">
    <text evidence="7">The sequence shown here is derived from an EMBL/GenBank/DDBJ whole genome shotgun (WGS) entry which is preliminary data.</text>
</comment>
<evidence type="ECO:0000256" key="2">
    <source>
        <dbReference type="ARBA" id="ARBA00022679"/>
    </source>
</evidence>
<keyword evidence="3" id="KW-0547">Nucleotide-binding</keyword>
<evidence type="ECO:0000256" key="4">
    <source>
        <dbReference type="ARBA" id="ARBA00022777"/>
    </source>
</evidence>
<keyword evidence="1" id="KW-0723">Serine/threonine-protein kinase</keyword>
<dbReference type="AlphaFoldDB" id="A0A1V9YV39"/>
<dbReference type="Pfam" id="PF00069">
    <property type="entry name" value="Pkinase"/>
    <property type="match status" value="1"/>
</dbReference>
<dbReference type="FunFam" id="1.10.510.10:FF:000571">
    <property type="entry name" value="Maternal embryonic leucine zipper kinase"/>
    <property type="match status" value="1"/>
</dbReference>
<dbReference type="SUPFAM" id="SSF56112">
    <property type="entry name" value="Protein kinase-like (PK-like)"/>
    <property type="match status" value="1"/>
</dbReference>
<keyword evidence="5" id="KW-0067">ATP-binding</keyword>
<reference evidence="7 8" key="1">
    <citation type="journal article" date="2014" name="Genome Biol. Evol.">
        <title>The secreted proteins of Achlya hypogyna and Thraustotheca clavata identify the ancestral oomycete secretome and reveal gene acquisitions by horizontal gene transfer.</title>
        <authorList>
            <person name="Misner I."/>
            <person name="Blouin N."/>
            <person name="Leonard G."/>
            <person name="Richards T.A."/>
            <person name="Lane C.E."/>
        </authorList>
    </citation>
    <scope>NUCLEOTIDE SEQUENCE [LARGE SCALE GENOMIC DNA]</scope>
    <source>
        <strain evidence="7 8">ATCC 34112</strain>
    </source>
</reference>
<feature type="domain" description="Protein kinase" evidence="6">
    <location>
        <begin position="4"/>
        <end position="259"/>
    </location>
</feature>
<proteinExistence type="predicted"/>
<keyword evidence="2" id="KW-0808">Transferase</keyword>
<dbReference type="EMBL" id="JNBS01002715">
    <property type="protein sequence ID" value="OQR89547.1"/>
    <property type="molecule type" value="Genomic_DNA"/>
</dbReference>
<dbReference type="PROSITE" id="PS50011">
    <property type="entry name" value="PROTEIN_KINASE_DOM"/>
    <property type="match status" value="1"/>
</dbReference>
<evidence type="ECO:0000313" key="7">
    <source>
        <dbReference type="EMBL" id="OQR89547.1"/>
    </source>
</evidence>
<dbReference type="PANTHER" id="PTHR24345">
    <property type="entry name" value="SERINE/THREONINE-PROTEIN KINASE PLK"/>
    <property type="match status" value="1"/>
</dbReference>
<dbReference type="InterPro" id="IPR011009">
    <property type="entry name" value="Kinase-like_dom_sf"/>
</dbReference>
<dbReference type="GO" id="GO:0004674">
    <property type="term" value="F:protein serine/threonine kinase activity"/>
    <property type="evidence" value="ECO:0007669"/>
    <property type="project" value="UniProtKB-KW"/>
</dbReference>
<accession>A0A1V9YV39</accession>
<keyword evidence="4 7" id="KW-0418">Kinase</keyword>
<dbReference type="InterPro" id="IPR000719">
    <property type="entry name" value="Prot_kinase_dom"/>
</dbReference>